<dbReference type="PROSITE" id="PS50902">
    <property type="entry name" value="FLAVODOXIN_LIKE"/>
    <property type="match status" value="1"/>
</dbReference>
<dbReference type="AlphaFoldDB" id="A0A4V2PZN8"/>
<reference evidence="3 4" key="1">
    <citation type="submission" date="2019-03" db="EMBL/GenBank/DDBJ databases">
        <title>Genomic Encyclopedia of Type Strains, Phase IV (KMG-IV): sequencing the most valuable type-strain genomes for metagenomic binning, comparative biology and taxonomic classification.</title>
        <authorList>
            <person name="Goeker M."/>
        </authorList>
    </citation>
    <scope>NUCLEOTIDE SEQUENCE [LARGE SCALE GENOMIC DNA]</scope>
    <source>
        <strain evidence="3 4">DSM 24176</strain>
    </source>
</reference>
<dbReference type="Gene3D" id="3.60.15.10">
    <property type="entry name" value="Ribonuclease Z/Hydroxyacylglutathione hydrolase-like"/>
    <property type="match status" value="1"/>
</dbReference>
<dbReference type="GO" id="GO:0046872">
    <property type="term" value="F:metal ion binding"/>
    <property type="evidence" value="ECO:0007669"/>
    <property type="project" value="InterPro"/>
</dbReference>
<evidence type="ECO:0000313" key="4">
    <source>
        <dbReference type="Proteomes" id="UP000294545"/>
    </source>
</evidence>
<evidence type="ECO:0000313" key="3">
    <source>
        <dbReference type="EMBL" id="TCK90511.1"/>
    </source>
</evidence>
<dbReference type="GO" id="GO:0016651">
    <property type="term" value="F:oxidoreductase activity, acting on NAD(P)H"/>
    <property type="evidence" value="ECO:0007669"/>
    <property type="project" value="UniProtKB-ARBA"/>
</dbReference>
<dbReference type="InterPro" id="IPR029039">
    <property type="entry name" value="Flavoprotein-like_sf"/>
</dbReference>
<dbReference type="EMBL" id="SMGQ01000015">
    <property type="protein sequence ID" value="TCK90511.1"/>
    <property type="molecule type" value="Genomic_DNA"/>
</dbReference>
<protein>
    <submittedName>
        <fullName evidence="3">Flavorubredoxin</fullName>
    </submittedName>
</protein>
<dbReference type="Gene3D" id="3.40.50.360">
    <property type="match status" value="1"/>
</dbReference>
<dbReference type="CDD" id="cd07709">
    <property type="entry name" value="flavodiiron_proteins_MBL-fold"/>
    <property type="match status" value="1"/>
</dbReference>
<dbReference type="InterPro" id="IPR008254">
    <property type="entry name" value="Flavodoxin/NO_synth"/>
</dbReference>
<dbReference type="InterPro" id="IPR016440">
    <property type="entry name" value="Rubredoxin-O_OxRdtase"/>
</dbReference>
<dbReference type="PANTHER" id="PTHR43717">
    <property type="entry name" value="ANAEROBIC NITRIC OXIDE REDUCTASE FLAVORUBREDOXIN"/>
    <property type="match status" value="1"/>
</dbReference>
<dbReference type="InterPro" id="IPR045761">
    <property type="entry name" value="ODP_dom"/>
</dbReference>
<dbReference type="Pfam" id="PF19583">
    <property type="entry name" value="ODP"/>
    <property type="match status" value="1"/>
</dbReference>
<dbReference type="GO" id="GO:0010181">
    <property type="term" value="F:FMN binding"/>
    <property type="evidence" value="ECO:0007669"/>
    <property type="project" value="InterPro"/>
</dbReference>
<keyword evidence="4" id="KW-1185">Reference proteome</keyword>
<dbReference type="RefSeq" id="WP_132282962.1">
    <property type="nucleotide sequence ID" value="NZ_SMGQ01000015.1"/>
</dbReference>
<dbReference type="PIRSF" id="PIRSF005243">
    <property type="entry name" value="ROO"/>
    <property type="match status" value="1"/>
</dbReference>
<dbReference type="SUPFAM" id="SSF52218">
    <property type="entry name" value="Flavoproteins"/>
    <property type="match status" value="1"/>
</dbReference>
<feature type="domain" description="Flavodoxin-like" evidence="2">
    <location>
        <begin position="252"/>
        <end position="392"/>
    </location>
</feature>
<dbReference type="OrthoDB" id="9807946at2"/>
<dbReference type="NCBIfam" id="NF008887">
    <property type="entry name" value="PRK11921.1"/>
    <property type="match status" value="1"/>
</dbReference>
<organism evidence="3 4">
    <name type="scientific">Natranaerovirga hydrolytica</name>
    <dbReference type="NCBI Taxonomy" id="680378"/>
    <lineage>
        <taxon>Bacteria</taxon>
        <taxon>Bacillati</taxon>
        <taxon>Bacillota</taxon>
        <taxon>Clostridia</taxon>
        <taxon>Lachnospirales</taxon>
        <taxon>Natranaerovirgaceae</taxon>
        <taxon>Natranaerovirga</taxon>
    </lineage>
</organism>
<dbReference type="PANTHER" id="PTHR43717:SF1">
    <property type="entry name" value="ANAEROBIC NITRIC OXIDE REDUCTASE FLAVORUBREDOXIN"/>
    <property type="match status" value="1"/>
</dbReference>
<dbReference type="GO" id="GO:0009055">
    <property type="term" value="F:electron transfer activity"/>
    <property type="evidence" value="ECO:0007669"/>
    <property type="project" value="InterPro"/>
</dbReference>
<dbReference type="SMART" id="SM00849">
    <property type="entry name" value="Lactamase_B"/>
    <property type="match status" value="1"/>
</dbReference>
<accession>A0A4V2PZN8</accession>
<dbReference type="Pfam" id="PF00258">
    <property type="entry name" value="Flavodoxin_1"/>
    <property type="match status" value="1"/>
</dbReference>
<comment type="caution">
    <text evidence="3">The sequence shown here is derived from an EMBL/GenBank/DDBJ whole genome shotgun (WGS) entry which is preliminary data.</text>
</comment>
<name>A0A4V2PZN8_9FIRM</name>
<gene>
    <name evidence="3" type="ORF">EDC19_2280</name>
</gene>
<dbReference type="Proteomes" id="UP000294545">
    <property type="component" value="Unassembled WGS sequence"/>
</dbReference>
<dbReference type="InterPro" id="IPR036866">
    <property type="entry name" value="RibonucZ/Hydroxyglut_hydro"/>
</dbReference>
<comment type="similarity">
    <text evidence="1">In the N-terminal section; belongs to the zinc metallo-hydrolase group 3 family.</text>
</comment>
<sequence>MSFKINDKITWVGKIDWELRTFHGEEYSTHKGSSYNSYLIKDEKNVLIDTVWKPFSKEYINNLKKEIHLEDIDYIIVNHAEVDHSGALEELMKEIPDTPIYCTKNGIQSLKGHYHKDWNFIEVKTGDTLDIGANQLVFIEARMLHWPDSMMTYAKGDNILFSNDAFGQHYASYLMYNDLVDQDELYQESIKYYANILTPFSALVTKKIEEVLSFELPIHMICPSHGIIWRDNPTQIVERYIEWANDYSEQQITLIYETMWDATKKMAEAIAEGIKEILPHYNIKLYNVAKADKNDVLTEVFKSEAVLVGSSTINNGILSSVASILEMIKGLQFKNKKAAAFGSYGWSGQSKEIIANHLKEGKIEVINDGIKILWNPDENALEECKVYGKEFAKKLNKQKMVTRVTEEKIK</sequence>
<evidence type="ECO:0000256" key="1">
    <source>
        <dbReference type="ARBA" id="ARBA00007121"/>
    </source>
</evidence>
<proteinExistence type="inferred from homology"/>
<dbReference type="InterPro" id="IPR001279">
    <property type="entry name" value="Metallo-B-lactamas"/>
</dbReference>
<evidence type="ECO:0000259" key="2">
    <source>
        <dbReference type="PROSITE" id="PS50902"/>
    </source>
</evidence>
<dbReference type="SUPFAM" id="SSF56281">
    <property type="entry name" value="Metallo-hydrolase/oxidoreductase"/>
    <property type="match status" value="1"/>
</dbReference>